<dbReference type="Proteomes" id="UP000790709">
    <property type="component" value="Unassembled WGS sequence"/>
</dbReference>
<comment type="caution">
    <text evidence="1">The sequence shown here is derived from an EMBL/GenBank/DDBJ whole genome shotgun (WGS) entry which is preliminary data.</text>
</comment>
<proteinExistence type="predicted"/>
<organism evidence="1 2">
    <name type="scientific">Leucogyrophana mollusca</name>
    <dbReference type="NCBI Taxonomy" id="85980"/>
    <lineage>
        <taxon>Eukaryota</taxon>
        <taxon>Fungi</taxon>
        <taxon>Dikarya</taxon>
        <taxon>Basidiomycota</taxon>
        <taxon>Agaricomycotina</taxon>
        <taxon>Agaricomycetes</taxon>
        <taxon>Agaricomycetidae</taxon>
        <taxon>Boletales</taxon>
        <taxon>Boletales incertae sedis</taxon>
        <taxon>Leucogyrophana</taxon>
    </lineage>
</organism>
<name>A0ACB8AWP2_9AGAM</name>
<reference evidence="1" key="1">
    <citation type="journal article" date="2021" name="New Phytol.">
        <title>Evolutionary innovations through gain and loss of genes in the ectomycorrhizal Boletales.</title>
        <authorList>
            <person name="Wu G."/>
            <person name="Miyauchi S."/>
            <person name="Morin E."/>
            <person name="Kuo A."/>
            <person name="Drula E."/>
            <person name="Varga T."/>
            <person name="Kohler A."/>
            <person name="Feng B."/>
            <person name="Cao Y."/>
            <person name="Lipzen A."/>
            <person name="Daum C."/>
            <person name="Hundley H."/>
            <person name="Pangilinan J."/>
            <person name="Johnson J."/>
            <person name="Barry K."/>
            <person name="LaButti K."/>
            <person name="Ng V."/>
            <person name="Ahrendt S."/>
            <person name="Min B."/>
            <person name="Choi I.G."/>
            <person name="Park H."/>
            <person name="Plett J.M."/>
            <person name="Magnuson J."/>
            <person name="Spatafora J.W."/>
            <person name="Nagy L.G."/>
            <person name="Henrissat B."/>
            <person name="Grigoriev I.V."/>
            <person name="Yang Z.L."/>
            <person name="Xu J."/>
            <person name="Martin F.M."/>
        </authorList>
    </citation>
    <scope>NUCLEOTIDE SEQUENCE</scope>
    <source>
        <strain evidence="1">KUC20120723A-06</strain>
    </source>
</reference>
<evidence type="ECO:0000313" key="2">
    <source>
        <dbReference type="Proteomes" id="UP000790709"/>
    </source>
</evidence>
<dbReference type="EMBL" id="MU267085">
    <property type="protein sequence ID" value="KAH7917389.1"/>
    <property type="molecule type" value="Genomic_DNA"/>
</dbReference>
<gene>
    <name evidence="1" type="ORF">BV22DRAFT_998457</name>
</gene>
<feature type="non-terminal residue" evidence="1">
    <location>
        <position position="117"/>
    </location>
</feature>
<sequence length="117" mass="12920">QAITGILNQQCSVEAIFDSGSAICCMSKSVARRAGIRWDTARRALMRGAHDELVYTAGLATNVPLTIHDHVFILQVYVTETAAYDVLLGMPFNIYARMQSESDEKGHHLVCLHDPDT</sequence>
<evidence type="ECO:0000313" key="1">
    <source>
        <dbReference type="EMBL" id="KAH7917389.1"/>
    </source>
</evidence>
<protein>
    <submittedName>
        <fullName evidence="1">Uncharacterized protein</fullName>
    </submittedName>
</protein>
<feature type="non-terminal residue" evidence="1">
    <location>
        <position position="1"/>
    </location>
</feature>
<keyword evidence="2" id="KW-1185">Reference proteome</keyword>
<accession>A0ACB8AWP2</accession>